<keyword evidence="2" id="KW-1185">Reference proteome</keyword>
<reference evidence="1 2" key="1">
    <citation type="journal article" date="2013" name="PLoS Genet.">
        <title>Comparative genome structure, secondary metabolite, and effector coding capacity across Cochliobolus pathogens.</title>
        <authorList>
            <person name="Condon B.J."/>
            <person name="Leng Y."/>
            <person name="Wu D."/>
            <person name="Bushley K.E."/>
            <person name="Ohm R.A."/>
            <person name="Otillar R."/>
            <person name="Martin J."/>
            <person name="Schackwitz W."/>
            <person name="Grimwood J."/>
            <person name="MohdZainudin N."/>
            <person name="Xue C."/>
            <person name="Wang R."/>
            <person name="Manning V.A."/>
            <person name="Dhillon B."/>
            <person name="Tu Z.J."/>
            <person name="Steffenson B.J."/>
            <person name="Salamov A."/>
            <person name="Sun H."/>
            <person name="Lowry S."/>
            <person name="LaButti K."/>
            <person name="Han J."/>
            <person name="Copeland A."/>
            <person name="Lindquist E."/>
            <person name="Barry K."/>
            <person name="Schmutz J."/>
            <person name="Baker S.E."/>
            <person name="Ciuffetti L.M."/>
            <person name="Grigoriev I.V."/>
            <person name="Zhong S."/>
            <person name="Turgeon B.G."/>
        </authorList>
    </citation>
    <scope>NUCLEOTIDE SEQUENCE [LARGE SCALE GENOMIC DNA]</scope>
    <source>
        <strain evidence="1 2">FI3</strain>
    </source>
</reference>
<dbReference type="Gene3D" id="3.40.50.1110">
    <property type="entry name" value="SGNH hydrolase"/>
    <property type="match status" value="1"/>
</dbReference>
<dbReference type="HOGENOM" id="CLU_1997908_0_0_1"/>
<accession>W7EB30</accession>
<organism evidence="1 2">
    <name type="scientific">Bipolaris victoriae (strain FI3)</name>
    <name type="common">Victoria blight of oats agent</name>
    <name type="synonym">Cochliobolus victoriae</name>
    <dbReference type="NCBI Taxonomy" id="930091"/>
    <lineage>
        <taxon>Eukaryota</taxon>
        <taxon>Fungi</taxon>
        <taxon>Dikarya</taxon>
        <taxon>Ascomycota</taxon>
        <taxon>Pezizomycotina</taxon>
        <taxon>Dothideomycetes</taxon>
        <taxon>Pleosporomycetidae</taxon>
        <taxon>Pleosporales</taxon>
        <taxon>Pleosporineae</taxon>
        <taxon>Pleosporaceae</taxon>
        <taxon>Bipolaris</taxon>
    </lineage>
</organism>
<name>W7EB30_BIPV3</name>
<dbReference type="EMBL" id="KI968771">
    <property type="protein sequence ID" value="EUN24229.1"/>
    <property type="molecule type" value="Genomic_DNA"/>
</dbReference>
<evidence type="ECO:0000313" key="1">
    <source>
        <dbReference type="EMBL" id="EUN24229.1"/>
    </source>
</evidence>
<proteinExistence type="predicted"/>
<sequence length="126" mass="13857">FSALGMVNKNQPTMWLQAMSAVVITIHLETDVQQKKDVADIIVAFAKLVNTMRPWSPKTKTVAAPIIAIESENYNSRVQGLNHAIVGLNQIKSFLWVVSQYTSLDVNSKLREAVDPNHPGDAKAGD</sequence>
<evidence type="ECO:0000313" key="2">
    <source>
        <dbReference type="Proteomes" id="UP000054337"/>
    </source>
</evidence>
<dbReference type="RefSeq" id="XP_014553806.1">
    <property type="nucleotide sequence ID" value="XM_014698320.1"/>
</dbReference>
<dbReference type="GeneID" id="26249097"/>
<gene>
    <name evidence="1" type="ORF">COCVIDRAFT_106731</name>
</gene>
<dbReference type="AlphaFoldDB" id="W7EB30"/>
<feature type="non-terminal residue" evidence="1">
    <location>
        <position position="1"/>
    </location>
</feature>
<protein>
    <submittedName>
        <fullName evidence="1">Carbohydrate esterase family 3 protein</fullName>
    </submittedName>
</protein>
<dbReference type="InterPro" id="IPR036514">
    <property type="entry name" value="SGNH_hydro_sf"/>
</dbReference>
<dbReference type="Proteomes" id="UP000054337">
    <property type="component" value="Unassembled WGS sequence"/>
</dbReference>